<sequence length="704" mass="83883">MDSESINWINLNLQNVNKDINNKIHDLNNFAKILLLGDSETGKTTLKNILLNKKCYVYKNEFDDVELKFIDNDDANNDDKTQLISIDYNSKLIFCECPPLESDDGLNEEILNSLIIDSIIQAHSKNNRNFMKILLIISAPEFESGRGRGILKKICRIYRMFPQTEKMKDGFGLVITKGIEECRGKDYLKRLQERSPDDLKQICDFFLINKNKVFVLPKPSKAKIGRKYEFDDHDSLQNFIMDEYIEDPITKVTLSDYSESELKGILLRQSQQRDTIINEIFSKMAELYQKETNNDYSLWKNLILQMNDIDCVNDLRTYIENNIPEIPNMPNFVYNFQTLDKYQNIHDSINILFKKGNDSNFIKDILLQNVLKATRQIDILYSNSQEIKLKDELNKALDKKKDTLCGILQKGQNILDECSITNEEPQKEPIVIDESLLTNEEPHNKQIKIDESFLTNDEQQKEQIKIDESFLTNDEQQKDNQYESRDIKFAKNVEEADDKIDCLPKCKDNEDQKERLKIQRYPINDDQKNNDDINLDFQHLNQSPRINDQKLIDEKRRLDDYAKREYQRIMDEKNQIFEQKKRQEERINEELKKIQELKNLGKQRFSNDKNRIKEKVLREEQMRKEEKLFFEEQVRKEEEKVNEDEQKFDEKMRTVEQHLFEEQCKLAEDYKKEEENLFRKEQEFRDFLRNQEQQILDAQIKLYD</sequence>
<gene>
    <name evidence="2" type="ORF">M9Y10_023645</name>
</gene>
<comment type="caution">
    <text evidence="2">The sequence shown here is derived from an EMBL/GenBank/DDBJ whole genome shotgun (WGS) entry which is preliminary data.</text>
</comment>
<dbReference type="InterPro" id="IPR027417">
    <property type="entry name" value="P-loop_NTPase"/>
</dbReference>
<accession>A0ABR2KWI3</accession>
<organism evidence="2 3">
    <name type="scientific">Tritrichomonas musculus</name>
    <dbReference type="NCBI Taxonomy" id="1915356"/>
    <lineage>
        <taxon>Eukaryota</taxon>
        <taxon>Metamonada</taxon>
        <taxon>Parabasalia</taxon>
        <taxon>Tritrichomonadida</taxon>
        <taxon>Tritrichomonadidae</taxon>
        <taxon>Tritrichomonas</taxon>
    </lineage>
</organism>
<dbReference type="EMBL" id="JAPFFF010000003">
    <property type="protein sequence ID" value="KAK8895203.1"/>
    <property type="molecule type" value="Genomic_DNA"/>
</dbReference>
<evidence type="ECO:0000256" key="1">
    <source>
        <dbReference type="SAM" id="Coils"/>
    </source>
</evidence>
<feature type="coiled-coil region" evidence="1">
    <location>
        <begin position="566"/>
        <end position="600"/>
    </location>
</feature>
<proteinExistence type="predicted"/>
<evidence type="ECO:0008006" key="4">
    <source>
        <dbReference type="Google" id="ProtNLM"/>
    </source>
</evidence>
<dbReference type="Proteomes" id="UP001470230">
    <property type="component" value="Unassembled WGS sequence"/>
</dbReference>
<protein>
    <recommendedName>
        <fullName evidence="4">G domain-containing protein</fullName>
    </recommendedName>
</protein>
<keyword evidence="1" id="KW-0175">Coiled coil</keyword>
<feature type="coiled-coil region" evidence="1">
    <location>
        <begin position="627"/>
        <end position="654"/>
    </location>
</feature>
<evidence type="ECO:0000313" key="3">
    <source>
        <dbReference type="Proteomes" id="UP001470230"/>
    </source>
</evidence>
<name>A0ABR2KWI3_9EUKA</name>
<keyword evidence="3" id="KW-1185">Reference proteome</keyword>
<evidence type="ECO:0000313" key="2">
    <source>
        <dbReference type="EMBL" id="KAK8895203.1"/>
    </source>
</evidence>
<dbReference type="SUPFAM" id="SSF52540">
    <property type="entry name" value="P-loop containing nucleoside triphosphate hydrolases"/>
    <property type="match status" value="1"/>
</dbReference>
<reference evidence="2 3" key="1">
    <citation type="submission" date="2024-04" db="EMBL/GenBank/DDBJ databases">
        <title>Tritrichomonas musculus Genome.</title>
        <authorList>
            <person name="Alves-Ferreira E."/>
            <person name="Grigg M."/>
            <person name="Lorenzi H."/>
            <person name="Galac M."/>
        </authorList>
    </citation>
    <scope>NUCLEOTIDE SEQUENCE [LARGE SCALE GENOMIC DNA]</scope>
    <source>
        <strain evidence="2 3">EAF2021</strain>
    </source>
</reference>